<dbReference type="EMBL" id="JASWJB010000050">
    <property type="protein sequence ID" value="KAK2605851.1"/>
    <property type="molecule type" value="Genomic_DNA"/>
</dbReference>
<dbReference type="AlphaFoldDB" id="A0AAJ0CSV0"/>
<dbReference type="PANTHER" id="PTHR34598:SF3">
    <property type="entry name" value="OXIDOREDUCTASE AN1597"/>
    <property type="match status" value="1"/>
</dbReference>
<dbReference type="NCBIfam" id="NF041278">
    <property type="entry name" value="CmcJ_NvfI_EfuI"/>
    <property type="match status" value="1"/>
</dbReference>
<comment type="similarity">
    <text evidence="1">Belongs to the asaB hydroxylase/desaturase family.</text>
</comment>
<name>A0AAJ0CSV0_9HYPO</name>
<dbReference type="GO" id="GO:0016491">
    <property type="term" value="F:oxidoreductase activity"/>
    <property type="evidence" value="ECO:0007669"/>
    <property type="project" value="InterPro"/>
</dbReference>
<reference evidence="2" key="1">
    <citation type="submission" date="2023-06" db="EMBL/GenBank/DDBJ databases">
        <title>Conoideocrella luteorostrata (Hypocreales: Clavicipitaceae), a potential biocontrol fungus for elongate hemlock scale in United States Christmas tree production areas.</title>
        <authorList>
            <person name="Barrett H."/>
            <person name="Lovett B."/>
            <person name="Macias A.M."/>
            <person name="Stajich J.E."/>
            <person name="Kasson M.T."/>
        </authorList>
    </citation>
    <scope>NUCLEOTIDE SEQUENCE</scope>
    <source>
        <strain evidence="2">ARSEF 14590</strain>
    </source>
</reference>
<dbReference type="Proteomes" id="UP001251528">
    <property type="component" value="Unassembled WGS sequence"/>
</dbReference>
<dbReference type="InterPro" id="IPR044053">
    <property type="entry name" value="AsaB-like"/>
</dbReference>
<gene>
    <name evidence="2" type="ORF">QQS21_003691</name>
</gene>
<dbReference type="PANTHER" id="PTHR34598">
    <property type="entry name" value="BLL6449 PROTEIN"/>
    <property type="match status" value="1"/>
</dbReference>
<comment type="caution">
    <text evidence="2">The sequence shown here is derived from an EMBL/GenBank/DDBJ whole genome shotgun (WGS) entry which is preliminary data.</text>
</comment>
<sequence>MPSSPDVDTINATLRFIKDEPKWKHEKPYMILSPGLDIECPPTNVNFVESNHVIKDLRTTNPDKVLGPDLFHLVNHESRHLDSVRQEDNNSPYVHETVGLLERVYQTDCVIAYDVRFRRSRESAEKLEAYSPGTSQEPDLPSYRAHVDVSRDCGPQRVRRYLSEKEAHKYLDGGINWRIRIVNVWRALCPQVADTPLAFCAPSTVKTTDLIAVDRPSELFNGEMYLLMDQPDHQWYYLSHQNPNEVFLFVSWDSDAAEGTISGKVPIPL</sequence>
<proteinExistence type="inferred from homology"/>
<keyword evidence="3" id="KW-1185">Reference proteome</keyword>
<protein>
    <submittedName>
        <fullName evidence="2">Uncharacterized protein</fullName>
    </submittedName>
</protein>
<accession>A0AAJ0CSV0</accession>
<evidence type="ECO:0000256" key="1">
    <source>
        <dbReference type="ARBA" id="ARBA00023604"/>
    </source>
</evidence>
<organism evidence="2 3">
    <name type="scientific">Conoideocrella luteorostrata</name>
    <dbReference type="NCBI Taxonomy" id="1105319"/>
    <lineage>
        <taxon>Eukaryota</taxon>
        <taxon>Fungi</taxon>
        <taxon>Dikarya</taxon>
        <taxon>Ascomycota</taxon>
        <taxon>Pezizomycotina</taxon>
        <taxon>Sordariomycetes</taxon>
        <taxon>Hypocreomycetidae</taxon>
        <taxon>Hypocreales</taxon>
        <taxon>Clavicipitaceae</taxon>
        <taxon>Conoideocrella</taxon>
    </lineage>
</organism>
<evidence type="ECO:0000313" key="3">
    <source>
        <dbReference type="Proteomes" id="UP001251528"/>
    </source>
</evidence>
<evidence type="ECO:0000313" key="2">
    <source>
        <dbReference type="EMBL" id="KAK2605851.1"/>
    </source>
</evidence>